<accession>X0ZJ17</accession>
<dbReference type="Gene3D" id="3.20.20.80">
    <property type="entry name" value="Glycosidases"/>
    <property type="match status" value="1"/>
</dbReference>
<comment type="similarity">
    <text evidence="1">Belongs to the glycosyl hydrolase 31 family.</text>
</comment>
<feature type="domain" description="Glycoside hydrolase family 31 TIM barrel" evidence="2">
    <location>
        <begin position="1"/>
        <end position="53"/>
    </location>
</feature>
<dbReference type="Pfam" id="PF21365">
    <property type="entry name" value="Glyco_hydro_31_3rd"/>
    <property type="match status" value="1"/>
</dbReference>
<dbReference type="GO" id="GO:0004553">
    <property type="term" value="F:hydrolase activity, hydrolyzing O-glycosyl compounds"/>
    <property type="evidence" value="ECO:0007669"/>
    <property type="project" value="InterPro"/>
</dbReference>
<dbReference type="SUPFAM" id="SSF51011">
    <property type="entry name" value="Glycosyl hydrolase domain"/>
    <property type="match status" value="1"/>
</dbReference>
<dbReference type="Gene3D" id="2.60.40.1180">
    <property type="entry name" value="Golgi alpha-mannosidase II"/>
    <property type="match status" value="2"/>
</dbReference>
<dbReference type="InterPro" id="IPR033403">
    <property type="entry name" value="DUF5110"/>
</dbReference>
<evidence type="ECO:0000259" key="3">
    <source>
        <dbReference type="Pfam" id="PF17137"/>
    </source>
</evidence>
<evidence type="ECO:0000313" key="5">
    <source>
        <dbReference type="EMBL" id="GAG69635.1"/>
    </source>
</evidence>
<reference evidence="5" key="1">
    <citation type="journal article" date="2014" name="Front. Microbiol.">
        <title>High frequency of phylogenetically diverse reductive dehalogenase-homologous genes in deep subseafloor sedimentary metagenomes.</title>
        <authorList>
            <person name="Kawai M."/>
            <person name="Futagami T."/>
            <person name="Toyoda A."/>
            <person name="Takaki Y."/>
            <person name="Nishi S."/>
            <person name="Hori S."/>
            <person name="Arai W."/>
            <person name="Tsubouchi T."/>
            <person name="Morono Y."/>
            <person name="Uchiyama I."/>
            <person name="Ito T."/>
            <person name="Fujiyama A."/>
            <person name="Inagaki F."/>
            <person name="Takami H."/>
        </authorList>
    </citation>
    <scope>NUCLEOTIDE SEQUENCE</scope>
    <source>
        <strain evidence="5">Expedition CK06-06</strain>
    </source>
</reference>
<evidence type="ECO:0000259" key="2">
    <source>
        <dbReference type="Pfam" id="PF01055"/>
    </source>
</evidence>
<evidence type="ECO:0000259" key="4">
    <source>
        <dbReference type="Pfam" id="PF21365"/>
    </source>
</evidence>
<dbReference type="EMBL" id="BART01009515">
    <property type="protein sequence ID" value="GAG69635.1"/>
    <property type="molecule type" value="Genomic_DNA"/>
</dbReference>
<dbReference type="Pfam" id="PF01055">
    <property type="entry name" value="Glyco_hydro_31_2nd"/>
    <property type="match status" value="1"/>
</dbReference>
<evidence type="ECO:0000256" key="1">
    <source>
        <dbReference type="ARBA" id="ARBA00007806"/>
    </source>
</evidence>
<comment type="caution">
    <text evidence="5">The sequence shown here is derived from an EMBL/GenBank/DDBJ whole genome shotgun (WGS) entry which is preliminary data.</text>
</comment>
<dbReference type="PANTHER" id="PTHR43863:SF2">
    <property type="entry name" value="MALTASE-GLUCOAMYLASE"/>
    <property type="match status" value="1"/>
</dbReference>
<dbReference type="InterPro" id="IPR000322">
    <property type="entry name" value="Glyco_hydro_31_TIM"/>
</dbReference>
<organism evidence="5">
    <name type="scientific">marine sediment metagenome</name>
    <dbReference type="NCBI Taxonomy" id="412755"/>
    <lineage>
        <taxon>unclassified sequences</taxon>
        <taxon>metagenomes</taxon>
        <taxon>ecological metagenomes</taxon>
    </lineage>
</organism>
<dbReference type="GO" id="GO:0005975">
    <property type="term" value="P:carbohydrate metabolic process"/>
    <property type="evidence" value="ECO:0007669"/>
    <property type="project" value="InterPro"/>
</dbReference>
<sequence>CIRGAQLNFIQPIANLNVYRGKGEPWNWDKEAEEIFMKFNKLHYRLLPYWYTLARESHETGMPAWRHLIFSDPNNPEVYEKDSEFMVGKFFYFAPILDEQTSRAVYIPKGRWIDYFTAEVFDGPKDIAKYDAPIDRTPLFVKAGAIIPMGPEVQHVFEKPLSPLTLDLYPYGCKSSSYVLYEDDGMSTKYLEGDYCKTAIEMSDKGSKITVTIKARTGKFSPPKRKIELVFHGIEKAPDKVTANRKKQKFVYDETTKILKLSLRDTGKEQKVEVRS</sequence>
<name>X0ZJ17_9ZZZZ</name>
<dbReference type="InterPro" id="IPR017853">
    <property type="entry name" value="GH"/>
</dbReference>
<dbReference type="AlphaFoldDB" id="X0ZJ17"/>
<dbReference type="Pfam" id="PF17137">
    <property type="entry name" value="DUF5110"/>
    <property type="match status" value="1"/>
</dbReference>
<feature type="non-terminal residue" evidence="5">
    <location>
        <position position="1"/>
    </location>
</feature>
<gene>
    <name evidence="5" type="ORF">S01H4_21067</name>
</gene>
<protein>
    <submittedName>
        <fullName evidence="5">Uncharacterized protein</fullName>
    </submittedName>
</protein>
<dbReference type="InterPro" id="IPR048395">
    <property type="entry name" value="Glyco_hydro_31_C"/>
</dbReference>
<proteinExistence type="inferred from homology"/>
<dbReference type="PANTHER" id="PTHR43863">
    <property type="entry name" value="HYDROLASE, PUTATIVE (AFU_ORTHOLOGUE AFUA_1G03140)-RELATED"/>
    <property type="match status" value="1"/>
</dbReference>
<feature type="domain" description="DUF5110" evidence="3">
    <location>
        <begin position="163"/>
        <end position="233"/>
    </location>
</feature>
<feature type="domain" description="Glycosyl hydrolase family 31 C-terminal" evidence="4">
    <location>
        <begin position="61"/>
        <end position="147"/>
    </location>
</feature>
<dbReference type="InterPro" id="IPR051816">
    <property type="entry name" value="Glycosyl_Hydrolase_31"/>
</dbReference>
<dbReference type="InterPro" id="IPR013780">
    <property type="entry name" value="Glyco_hydro_b"/>
</dbReference>
<dbReference type="SUPFAM" id="SSF51445">
    <property type="entry name" value="(Trans)glycosidases"/>
    <property type="match status" value="1"/>
</dbReference>